<dbReference type="InterPro" id="IPR050336">
    <property type="entry name" value="Chromosome_partition/occlusion"/>
</dbReference>
<dbReference type="Proteomes" id="UP000267408">
    <property type="component" value="Unassembled WGS sequence"/>
</dbReference>
<dbReference type="InterPro" id="IPR036086">
    <property type="entry name" value="ParB/Sulfiredoxin_sf"/>
</dbReference>
<dbReference type="Gene3D" id="1.10.10.2830">
    <property type="match status" value="1"/>
</dbReference>
<dbReference type="NCBIfam" id="TIGR00180">
    <property type="entry name" value="parB_part"/>
    <property type="match status" value="1"/>
</dbReference>
<dbReference type="GO" id="GO:0005694">
    <property type="term" value="C:chromosome"/>
    <property type="evidence" value="ECO:0007669"/>
    <property type="project" value="TreeGrafter"/>
</dbReference>
<dbReference type="InterPro" id="IPR004437">
    <property type="entry name" value="ParB/RepB/Spo0J"/>
</dbReference>
<dbReference type="Pfam" id="PF17762">
    <property type="entry name" value="HTH_ParB"/>
    <property type="match status" value="1"/>
</dbReference>
<organism evidence="5 6">
    <name type="scientific">Kitasatospora cineracea</name>
    <dbReference type="NCBI Taxonomy" id="88074"/>
    <lineage>
        <taxon>Bacteria</taxon>
        <taxon>Bacillati</taxon>
        <taxon>Actinomycetota</taxon>
        <taxon>Actinomycetes</taxon>
        <taxon>Kitasatosporales</taxon>
        <taxon>Streptomycetaceae</taxon>
        <taxon>Kitasatospora</taxon>
    </lineage>
</organism>
<dbReference type="SMART" id="SM00470">
    <property type="entry name" value="ParB"/>
    <property type="match status" value="1"/>
</dbReference>
<evidence type="ECO:0000313" key="5">
    <source>
        <dbReference type="EMBL" id="ROR44737.1"/>
    </source>
</evidence>
<dbReference type="PANTHER" id="PTHR33375:SF1">
    <property type="entry name" value="CHROMOSOME-PARTITIONING PROTEIN PARB-RELATED"/>
    <property type="match status" value="1"/>
</dbReference>
<comment type="caution">
    <text evidence="5">The sequence shown here is derived from an EMBL/GenBank/DDBJ whole genome shotgun (WGS) entry which is preliminary data.</text>
</comment>
<dbReference type="SUPFAM" id="SSF110849">
    <property type="entry name" value="ParB/Sulfiredoxin"/>
    <property type="match status" value="1"/>
</dbReference>
<dbReference type="GO" id="GO:0045881">
    <property type="term" value="P:positive regulation of sporulation resulting in formation of a cellular spore"/>
    <property type="evidence" value="ECO:0007669"/>
    <property type="project" value="TreeGrafter"/>
</dbReference>
<dbReference type="GO" id="GO:0007059">
    <property type="term" value="P:chromosome segregation"/>
    <property type="evidence" value="ECO:0007669"/>
    <property type="project" value="UniProtKB-KW"/>
</dbReference>
<dbReference type="GO" id="GO:0003677">
    <property type="term" value="F:DNA binding"/>
    <property type="evidence" value="ECO:0007669"/>
    <property type="project" value="InterPro"/>
</dbReference>
<dbReference type="SUPFAM" id="SSF109709">
    <property type="entry name" value="KorB DNA-binding domain-like"/>
    <property type="match status" value="1"/>
</dbReference>
<protein>
    <submittedName>
        <fullName evidence="5">ParB/RepB/Spo0J family partition protein</fullName>
    </submittedName>
</protein>
<dbReference type="RefSeq" id="WP_162870023.1">
    <property type="nucleotide sequence ID" value="NZ_RJVJ01000001.1"/>
</dbReference>
<feature type="region of interest" description="Disordered" evidence="3">
    <location>
        <begin position="497"/>
        <end position="573"/>
    </location>
</feature>
<dbReference type="Gene3D" id="3.90.1530.30">
    <property type="match status" value="1"/>
</dbReference>
<name>A0A8G1XG23_9ACTN</name>
<dbReference type="PANTHER" id="PTHR33375">
    <property type="entry name" value="CHROMOSOME-PARTITIONING PROTEIN PARB-RELATED"/>
    <property type="match status" value="1"/>
</dbReference>
<dbReference type="Pfam" id="PF02195">
    <property type="entry name" value="ParB_N"/>
    <property type="match status" value="1"/>
</dbReference>
<proteinExistence type="inferred from homology"/>
<evidence type="ECO:0000313" key="6">
    <source>
        <dbReference type="Proteomes" id="UP000267408"/>
    </source>
</evidence>
<evidence type="ECO:0000259" key="4">
    <source>
        <dbReference type="SMART" id="SM00470"/>
    </source>
</evidence>
<evidence type="ECO:0000256" key="3">
    <source>
        <dbReference type="SAM" id="MobiDB-lite"/>
    </source>
</evidence>
<comment type="similarity">
    <text evidence="1">Belongs to the ParB family.</text>
</comment>
<dbReference type="AlphaFoldDB" id="A0A8G1XG23"/>
<dbReference type="EMBL" id="RJVJ01000001">
    <property type="protein sequence ID" value="ROR44737.1"/>
    <property type="molecule type" value="Genomic_DNA"/>
</dbReference>
<dbReference type="InterPro" id="IPR003115">
    <property type="entry name" value="ParB_N"/>
</dbReference>
<feature type="domain" description="ParB-like N-terminal" evidence="4">
    <location>
        <begin position="51"/>
        <end position="137"/>
    </location>
</feature>
<evidence type="ECO:0000256" key="2">
    <source>
        <dbReference type="ARBA" id="ARBA00022829"/>
    </source>
</evidence>
<feature type="region of interest" description="Disordered" evidence="3">
    <location>
        <begin position="26"/>
        <end position="47"/>
    </location>
</feature>
<sequence>MTTAFAPVELLTDELASLELDELTVAPDAESSESPDGPTGQPDNAGKVLLEDVDPNELTFTRNVRKAELDTEFVASIRENGLVQPIIATPHEDGIAIILGNRRAKGAIEAGRLVDVVVRNDLTTEQARIIAQLIENMHREDMKQSEIGDAYAQLSIELGLDAEEIATRVAQDPKKVRASIALAGMPKTARAAVDKGALTFEEAEALAEFEGDPKAYKRLLAKIENGHGLSWAIKDERRKAERAALRAETAQALAAINVRMVGEPQAFSWGGSREVKVDRLADADGVVLTPETHAACPGHAAFFNEHQAGDLKATFLCRDPHQYGHHVSGSYNFLSDEEQAAKAAAEQAARERREALAISQEVRVEYIQELCRSKKVPKGMTKKVLRLLYTLGADETSPEVLVYLNAPGDDDRTDRFERFTRRMAEARLPLVLLAAVAVRAERAVRQALSGYGDKWAALEWFDFLTAHGYPLTDPEIELVAELRAKIAESEARAAAKAAAEAARQADADEYDEDSESEEAEEESGEPELTAEEEPEEAEDELSRHLAIIAGTGPDDSGKDWEAMYPEINEPIAA</sequence>
<keyword evidence="2" id="KW-0159">Chromosome partition</keyword>
<accession>A0A8G1XG23</accession>
<reference evidence="5 6" key="1">
    <citation type="submission" date="2018-11" db="EMBL/GenBank/DDBJ databases">
        <title>Sequencing the genomes of 1000 actinobacteria strains.</title>
        <authorList>
            <person name="Klenk H.-P."/>
        </authorList>
    </citation>
    <scope>NUCLEOTIDE SEQUENCE [LARGE SCALE GENOMIC DNA]</scope>
    <source>
        <strain evidence="5 6">DSM 44780</strain>
    </source>
</reference>
<dbReference type="InterPro" id="IPR041468">
    <property type="entry name" value="HTH_ParB/Spo0J"/>
</dbReference>
<feature type="compositionally biased region" description="Acidic residues" evidence="3">
    <location>
        <begin position="507"/>
        <end position="539"/>
    </location>
</feature>
<evidence type="ECO:0000256" key="1">
    <source>
        <dbReference type="ARBA" id="ARBA00006295"/>
    </source>
</evidence>
<gene>
    <name evidence="5" type="ORF">EDD39_2945</name>
</gene>